<gene>
    <name evidence="1" type="ORF">ACFQ42_06005</name>
</gene>
<sequence length="106" mass="12004">MKLGIILETKEHEKAWNGFRLAIKSLELGNEVKIFLMGEGVEVEDIHDEKHNVSEKMHEYLDNGGVILACGTCIESRHREDTTECPISTMVDCVNMIDWADKTVTI</sequence>
<proteinExistence type="predicted"/>
<reference evidence="2" key="1">
    <citation type="journal article" date="2019" name="Int. J. Syst. Evol. Microbiol.">
        <title>The Global Catalogue of Microorganisms (GCM) 10K type strain sequencing project: providing services to taxonomists for standard genome sequencing and annotation.</title>
        <authorList>
            <consortium name="The Broad Institute Genomics Platform"/>
            <consortium name="The Broad Institute Genome Sequencing Center for Infectious Disease"/>
            <person name="Wu L."/>
            <person name="Ma J."/>
        </authorList>
    </citation>
    <scope>NUCLEOTIDE SEQUENCE [LARGE SCALE GENOMIC DNA]</scope>
    <source>
        <strain evidence="2">CCM 8936</strain>
    </source>
</reference>
<dbReference type="RefSeq" id="WP_125677574.1">
    <property type="nucleotide sequence ID" value="NZ_JBHTOI010000038.1"/>
</dbReference>
<dbReference type="EMBL" id="JBHTOI010000038">
    <property type="protein sequence ID" value="MFD1418286.1"/>
    <property type="molecule type" value="Genomic_DNA"/>
</dbReference>
<accession>A0ABW4BSV7</accession>
<evidence type="ECO:0000313" key="1">
    <source>
        <dbReference type="EMBL" id="MFD1418286.1"/>
    </source>
</evidence>
<name>A0ABW4BSV7_9LACO</name>
<dbReference type="InterPro" id="IPR003787">
    <property type="entry name" value="Sulphur_relay_DsrE/F-like"/>
</dbReference>
<dbReference type="Pfam" id="PF02635">
    <property type="entry name" value="DsrE"/>
    <property type="match status" value="1"/>
</dbReference>
<protein>
    <submittedName>
        <fullName evidence="1">DsrE family protein</fullName>
    </submittedName>
</protein>
<keyword evidence="2" id="KW-1185">Reference proteome</keyword>
<dbReference type="Gene3D" id="3.40.1260.10">
    <property type="entry name" value="DsrEFH-like"/>
    <property type="match status" value="1"/>
</dbReference>
<dbReference type="InterPro" id="IPR027396">
    <property type="entry name" value="DsrEFH-like"/>
</dbReference>
<comment type="caution">
    <text evidence="1">The sequence shown here is derived from an EMBL/GenBank/DDBJ whole genome shotgun (WGS) entry which is preliminary data.</text>
</comment>
<evidence type="ECO:0000313" key="2">
    <source>
        <dbReference type="Proteomes" id="UP001597251"/>
    </source>
</evidence>
<dbReference type="SUPFAM" id="SSF75169">
    <property type="entry name" value="DsrEFH-like"/>
    <property type="match status" value="1"/>
</dbReference>
<dbReference type="Proteomes" id="UP001597251">
    <property type="component" value="Unassembled WGS sequence"/>
</dbReference>
<organism evidence="1 2">
    <name type="scientific">Companilactobacillus keshanensis</name>
    <dbReference type="NCBI Taxonomy" id="2486003"/>
    <lineage>
        <taxon>Bacteria</taxon>
        <taxon>Bacillati</taxon>
        <taxon>Bacillota</taxon>
        <taxon>Bacilli</taxon>
        <taxon>Lactobacillales</taxon>
        <taxon>Lactobacillaceae</taxon>
        <taxon>Companilactobacillus</taxon>
    </lineage>
</organism>